<dbReference type="AlphaFoldDB" id="A0A1H9HU90"/>
<accession>A0A1H9HU90</accession>
<proteinExistence type="predicted"/>
<name>A0A1H9HU90_9PSEU</name>
<dbReference type="Proteomes" id="UP000199028">
    <property type="component" value="Unassembled WGS sequence"/>
</dbReference>
<dbReference type="EMBL" id="FOFT01000002">
    <property type="protein sequence ID" value="SEQ65845.1"/>
    <property type="molecule type" value="Genomic_DNA"/>
</dbReference>
<feature type="region of interest" description="Disordered" evidence="1">
    <location>
        <begin position="1"/>
        <end position="22"/>
    </location>
</feature>
<evidence type="ECO:0000313" key="2">
    <source>
        <dbReference type="EMBL" id="SEQ65845.1"/>
    </source>
</evidence>
<keyword evidence="3" id="KW-1185">Reference proteome</keyword>
<gene>
    <name evidence="2" type="ORF">SAMN05216195_1021002</name>
</gene>
<organism evidence="2 3">
    <name type="scientific">Lentzea flaviverrucosa</name>
    <dbReference type="NCBI Taxonomy" id="200379"/>
    <lineage>
        <taxon>Bacteria</taxon>
        <taxon>Bacillati</taxon>
        <taxon>Actinomycetota</taxon>
        <taxon>Actinomycetes</taxon>
        <taxon>Pseudonocardiales</taxon>
        <taxon>Pseudonocardiaceae</taxon>
        <taxon>Lentzea</taxon>
    </lineage>
</organism>
<evidence type="ECO:0000256" key="1">
    <source>
        <dbReference type="SAM" id="MobiDB-lite"/>
    </source>
</evidence>
<reference evidence="3" key="1">
    <citation type="submission" date="2016-10" db="EMBL/GenBank/DDBJ databases">
        <authorList>
            <person name="Varghese N."/>
            <person name="Submissions S."/>
        </authorList>
    </citation>
    <scope>NUCLEOTIDE SEQUENCE [LARGE SCALE GENOMIC DNA]</scope>
    <source>
        <strain evidence="3">CGMCC 4.578</strain>
    </source>
</reference>
<evidence type="ECO:0000313" key="3">
    <source>
        <dbReference type="Proteomes" id="UP000199028"/>
    </source>
</evidence>
<sequence>MFLTPRQVPPVIGTPSVENKSVVSPEQQANARRDFGNAAQQGWLPAKPEAEQDGVPLLSHVETDASVLCVAGAGTSAAILVRMGMATGERGVTFTDSQAVIVGDHNRLTVIEHFRPEQTVVSVAELEKVIAGSWALSWAAELQIADQESWLAYLLFAVFLPDCAHVVARESGTAVLPAGSSCTIRNSAGVAVGDDISAKSHIERHLDEFRAPAARLLRDKDFRDAFFAFRTGEGATELQRAARNALGSVDDLPVPPSGAPPTVALRPRGIHVRNAVGATLGVDSTLKSSLRLYFGQMRVVNH</sequence>
<protein>
    <submittedName>
        <fullName evidence="2">Uncharacterized protein</fullName>
    </submittedName>
</protein>